<evidence type="ECO:0000256" key="1">
    <source>
        <dbReference type="ARBA" id="ARBA00006211"/>
    </source>
</evidence>
<evidence type="ECO:0000256" key="6">
    <source>
        <dbReference type="ARBA" id="ARBA00022833"/>
    </source>
</evidence>
<evidence type="ECO:0000313" key="9">
    <source>
        <dbReference type="EMBL" id="CAB1129773.1"/>
    </source>
</evidence>
<dbReference type="InterPro" id="IPR003495">
    <property type="entry name" value="CobW/HypB/UreG_nucleotide-bd"/>
</dbReference>
<dbReference type="GO" id="GO:0008270">
    <property type="term" value="F:zinc ion binding"/>
    <property type="evidence" value="ECO:0007669"/>
    <property type="project" value="TreeGrafter"/>
</dbReference>
<dbReference type="PIRSF" id="PIRSF005624">
    <property type="entry name" value="Ni-bind_GTPase"/>
    <property type="match status" value="1"/>
</dbReference>
<dbReference type="CDD" id="cd05390">
    <property type="entry name" value="HypB"/>
    <property type="match status" value="1"/>
</dbReference>
<keyword evidence="7" id="KW-0342">GTP-binding</keyword>
<dbReference type="GO" id="GO:0003924">
    <property type="term" value="F:GTPase activity"/>
    <property type="evidence" value="ECO:0007669"/>
    <property type="project" value="InterPro"/>
</dbReference>
<evidence type="ECO:0000256" key="3">
    <source>
        <dbReference type="ARBA" id="ARBA00022723"/>
    </source>
</evidence>
<dbReference type="SUPFAM" id="SSF52540">
    <property type="entry name" value="P-loop containing nucleoside triphosphate hydrolases"/>
    <property type="match status" value="1"/>
</dbReference>
<evidence type="ECO:0000313" key="10">
    <source>
        <dbReference type="Proteomes" id="UP000503399"/>
    </source>
</evidence>
<protein>
    <submittedName>
        <fullName evidence="9">Hydrogen maturation factor</fullName>
    </submittedName>
</protein>
<reference evidence="9 10" key="1">
    <citation type="submission" date="2020-02" db="EMBL/GenBank/DDBJ databases">
        <authorList>
            <person name="Hogendoorn C."/>
        </authorList>
    </citation>
    <scope>NUCLEOTIDE SEQUENCE [LARGE SCALE GENOMIC DNA]</scope>
    <source>
        <strain evidence="9">R501</strain>
    </source>
</reference>
<keyword evidence="2" id="KW-0533">Nickel</keyword>
<dbReference type="AlphaFoldDB" id="A0A6F8ZJZ3"/>
<keyword evidence="4" id="KW-0547">Nucleotide-binding</keyword>
<evidence type="ECO:0000256" key="2">
    <source>
        <dbReference type="ARBA" id="ARBA00022596"/>
    </source>
</evidence>
<dbReference type="PANTHER" id="PTHR30134:SF2">
    <property type="entry name" value="HYDROGENASE MATURATION FACTOR HYPB"/>
    <property type="match status" value="1"/>
</dbReference>
<evidence type="ECO:0000256" key="5">
    <source>
        <dbReference type="ARBA" id="ARBA00022801"/>
    </source>
</evidence>
<keyword evidence="3" id="KW-0479">Metal-binding</keyword>
<keyword evidence="5" id="KW-0378">Hydrolase</keyword>
<dbReference type="GO" id="GO:0005525">
    <property type="term" value="F:GTP binding"/>
    <property type="evidence" value="ECO:0007669"/>
    <property type="project" value="UniProtKB-KW"/>
</dbReference>
<evidence type="ECO:0000256" key="7">
    <source>
        <dbReference type="ARBA" id="ARBA00023134"/>
    </source>
</evidence>
<dbReference type="KEGG" id="hfv:R50_2276"/>
<proteinExistence type="inferred from homology"/>
<keyword evidence="10" id="KW-1185">Reference proteome</keyword>
<feature type="domain" description="CobW/HypB/UreG nucleotide-binding" evidence="8">
    <location>
        <begin position="57"/>
        <end position="212"/>
    </location>
</feature>
<keyword evidence="6" id="KW-0862">Zinc</keyword>
<dbReference type="Proteomes" id="UP000503399">
    <property type="component" value="Chromosome"/>
</dbReference>
<dbReference type="NCBIfam" id="TIGR00073">
    <property type="entry name" value="hypB"/>
    <property type="match status" value="1"/>
</dbReference>
<evidence type="ECO:0000259" key="8">
    <source>
        <dbReference type="Pfam" id="PF02492"/>
    </source>
</evidence>
<name>A0A6F8ZJZ3_9FIRM</name>
<dbReference type="GO" id="GO:0016151">
    <property type="term" value="F:nickel cation binding"/>
    <property type="evidence" value="ECO:0007669"/>
    <property type="project" value="InterPro"/>
</dbReference>
<dbReference type="EMBL" id="LR778114">
    <property type="protein sequence ID" value="CAB1129773.1"/>
    <property type="molecule type" value="Genomic_DNA"/>
</dbReference>
<sequence length="249" mass="26641">MCATCGCGHPEEAPHRHAEGERVRLEVDVLAHNQAHAGANRRFFREQGITAFELLSAPGSGKTTLLERTVGRLASLGVPPAVLVGDQRTERDAERLRQAGAVARQIVTGSVCHLDAHMVAHALEGLDPLPRVLFIENVGNLICPALFDLGGNARVVLYSVTEGEDKPYKYADMFQAADLVLITKTDLLPYLELDLPRLIAAVTAVNPAARILPVSARSGAGMEAWLTWLWRRMEAGAAAGAAAEPALGS</sequence>
<evidence type="ECO:0000256" key="4">
    <source>
        <dbReference type="ARBA" id="ARBA00022741"/>
    </source>
</evidence>
<dbReference type="InterPro" id="IPR027417">
    <property type="entry name" value="P-loop_NTPase"/>
</dbReference>
<accession>A0A6F8ZJZ3</accession>
<gene>
    <name evidence="9" type="primary">HypB</name>
    <name evidence="9" type="ORF">R50_2276</name>
</gene>
<dbReference type="InterPro" id="IPR004392">
    <property type="entry name" value="Hyd_mat_HypB"/>
</dbReference>
<organism evidence="9 10">
    <name type="scientific">Candidatus Hydrogenisulfobacillus filiaventi</name>
    <dbReference type="NCBI Taxonomy" id="2707344"/>
    <lineage>
        <taxon>Bacteria</taxon>
        <taxon>Bacillati</taxon>
        <taxon>Bacillota</taxon>
        <taxon>Clostridia</taxon>
        <taxon>Eubacteriales</taxon>
        <taxon>Clostridiales Family XVII. Incertae Sedis</taxon>
        <taxon>Candidatus Hydrogenisulfobacillus</taxon>
    </lineage>
</organism>
<comment type="similarity">
    <text evidence="1">Belongs to the SIMIBI class G3E GTPase family. HypB/HupM subfamily.</text>
</comment>
<dbReference type="Gene3D" id="3.40.50.300">
    <property type="entry name" value="P-loop containing nucleotide triphosphate hydrolases"/>
    <property type="match status" value="1"/>
</dbReference>
<dbReference type="PANTHER" id="PTHR30134">
    <property type="entry name" value="HYDROGENASE PROTEIN ASSEMBLY PROTEIN, NICKEL CHAPERONE"/>
    <property type="match status" value="1"/>
</dbReference>
<dbReference type="Pfam" id="PF02492">
    <property type="entry name" value="cobW"/>
    <property type="match status" value="1"/>
</dbReference>
<dbReference type="GO" id="GO:0051604">
    <property type="term" value="P:protein maturation"/>
    <property type="evidence" value="ECO:0007669"/>
    <property type="project" value="InterPro"/>
</dbReference>